<dbReference type="Pfam" id="PF05833">
    <property type="entry name" value="NFACT_N"/>
    <property type="match status" value="1"/>
</dbReference>
<comment type="subunit">
    <text evidence="5">Associates with stalled 50S ribosomal subunits. Binds to RqcP.</text>
</comment>
<evidence type="ECO:0000256" key="3">
    <source>
        <dbReference type="ARBA" id="ARBA00022884"/>
    </source>
</evidence>
<sequence>MSFDGIVTRAVVHDIQKALISGRIVKIHQPYKTDLVLTIRVHGRNKSFFLSANPSFARFHITKEKYDNPQEPPMFCMLLRKHLEGSVLENIQQTGLERIVTFSFKGTNEIGDVSYKTLIIELMGRHSNILFVNTDDNKIIDSIKHIPPSLSSYRTVLPGQPYKEPPHLEKLNPLEVTEEDLLKKLDFNKGKMNEQLIQLFSGLSPQVVKEILSRAKFTNRETLPKAFFDVLEPIKQHKYTPQMIQTNDTEAFSVIDLTHKNGKRQQFENVHDLLDRYFYGKAERDRVKQQAHDLEKFLRNEYNKNKKKIKKLEKTLKDADKAQKQQRFGELLTAHMHIVRQGDKEVTVTDYYDENQGTVTIPIDPQKSPADNAQQYFKRYHKLKNSVSVVKEQIVAAKNEMSYLDQLIQQVESASPRDIEGIREELAEEGYIKKRPQKKQKKKQEKPILDHYVSSEGVDIYVGRNNKQNEYLTNRMAHQNDTWLHTKDIPGSHVVIRSTEFGETTLNEAANLAAFYSKSRHSGQVPVDYTLIRHVKKPNGAKPGYVIYDNQNTLYVTPDEDLIRKLKK</sequence>
<keyword evidence="5" id="KW-0175">Coiled coil</keyword>
<dbReference type="Gene3D" id="1.10.8.50">
    <property type="match status" value="1"/>
</dbReference>
<dbReference type="GO" id="GO:0000049">
    <property type="term" value="F:tRNA binding"/>
    <property type="evidence" value="ECO:0007669"/>
    <property type="project" value="UniProtKB-UniRule"/>
</dbReference>
<dbReference type="InterPro" id="IPR051608">
    <property type="entry name" value="RQC_Subunit_NEMF"/>
</dbReference>
<protein>
    <recommendedName>
        <fullName evidence="5">Rqc2 homolog RqcH</fullName>
        <shortName evidence="5">RqcH</shortName>
    </recommendedName>
</protein>
<dbReference type="Gene3D" id="2.30.310.10">
    <property type="entry name" value="ibrinogen binding protein from staphylococcus aureus domain"/>
    <property type="match status" value="1"/>
</dbReference>
<dbReference type="eggNOG" id="COG1293">
    <property type="taxonomic scope" value="Bacteria"/>
</dbReference>
<feature type="coiled-coil region" evidence="5">
    <location>
        <begin position="295"/>
        <end position="325"/>
    </location>
</feature>
<dbReference type="EMBL" id="CP002394">
    <property type="protein sequence ID" value="ADU30817.1"/>
    <property type="molecule type" value="Genomic_DNA"/>
</dbReference>
<dbReference type="PANTHER" id="PTHR15239">
    <property type="entry name" value="NUCLEAR EXPORT MEDIATOR FACTOR NEMF"/>
    <property type="match status" value="1"/>
</dbReference>
<keyword evidence="2 5" id="KW-0699">rRNA-binding</keyword>
<dbReference type="Pfam" id="PF05670">
    <property type="entry name" value="NFACT-R_1"/>
    <property type="match status" value="1"/>
</dbReference>
<keyword evidence="1 5" id="KW-0820">tRNA-binding</keyword>
<dbReference type="InterPro" id="IPR043682">
    <property type="entry name" value="RqcH_bacterial"/>
</dbReference>
<evidence type="ECO:0000313" key="7">
    <source>
        <dbReference type="EMBL" id="ADU30817.1"/>
    </source>
</evidence>
<dbReference type="HOGENOM" id="CLU_022481_2_1_9"/>
<keyword evidence="4 5" id="KW-0648">Protein biosynthesis</keyword>
<dbReference type="GO" id="GO:0043023">
    <property type="term" value="F:ribosomal large subunit binding"/>
    <property type="evidence" value="ECO:0007669"/>
    <property type="project" value="UniProtKB-UniRule"/>
</dbReference>
<dbReference type="PANTHER" id="PTHR15239:SF6">
    <property type="entry name" value="RIBOSOME QUALITY CONTROL COMPLEX SUBUNIT NEMF"/>
    <property type="match status" value="1"/>
</dbReference>
<proteinExistence type="inferred from homology"/>
<evidence type="ECO:0000313" key="8">
    <source>
        <dbReference type="Proteomes" id="UP000001401"/>
    </source>
</evidence>
<dbReference type="RefSeq" id="WP_013489151.1">
    <property type="nucleotide sequence ID" value="NC_014829.1"/>
</dbReference>
<evidence type="ECO:0000259" key="6">
    <source>
        <dbReference type="Pfam" id="PF05670"/>
    </source>
</evidence>
<dbReference type="Proteomes" id="UP000001401">
    <property type="component" value="Chromosome"/>
</dbReference>
<dbReference type="HAMAP" id="MF_00844_B">
    <property type="entry name" value="RqcH_B"/>
    <property type="match status" value="1"/>
</dbReference>
<keyword evidence="3 5" id="KW-0694">RNA-binding</keyword>
<dbReference type="InterPro" id="IPR008532">
    <property type="entry name" value="NFACT_RNA-bd"/>
</dbReference>
<dbReference type="GO" id="GO:0019843">
    <property type="term" value="F:rRNA binding"/>
    <property type="evidence" value="ECO:0007669"/>
    <property type="project" value="UniProtKB-UniRule"/>
</dbReference>
<dbReference type="STRING" id="649639.Bcell_2560"/>
<evidence type="ECO:0000256" key="4">
    <source>
        <dbReference type="ARBA" id="ARBA00022917"/>
    </source>
</evidence>
<dbReference type="GO" id="GO:1990112">
    <property type="term" value="C:RQC complex"/>
    <property type="evidence" value="ECO:0007669"/>
    <property type="project" value="TreeGrafter"/>
</dbReference>
<gene>
    <name evidence="5" type="primary">rqcH</name>
    <name evidence="7" type="ordered locus">Bcell_2560</name>
</gene>
<comment type="function">
    <text evidence="5">Key component of the ribosome quality control system (RQC), a ribosome-associated complex that mediates the extraction of incompletely synthesized nascent chains from stalled ribosomes and their subsequent degradation. RqcH recruits Ala-charged tRNA, and with RqcP directs the elongation of stalled nascent chains on 50S ribosomal subunits, leading to non-templated C-terminal alanine extensions (Ala tail). The Ala tail promotes nascent chain degradation. May add between 1 and at least 8 Ala residues. Binds to stalled 50S ribosomal subunits.</text>
</comment>
<name>E6TTP8_EVAC2</name>
<feature type="domain" description="NFACT RNA-binding" evidence="6">
    <location>
        <begin position="451"/>
        <end position="540"/>
    </location>
</feature>
<evidence type="ECO:0000256" key="1">
    <source>
        <dbReference type="ARBA" id="ARBA00022555"/>
    </source>
</evidence>
<dbReference type="OrthoDB" id="9766163at2"/>
<dbReference type="FunFam" id="2.30.310.10:FF:000004">
    <property type="entry name" value="Fibronectin-binding protein A"/>
    <property type="match status" value="1"/>
</dbReference>
<evidence type="ECO:0000256" key="5">
    <source>
        <dbReference type="HAMAP-Rule" id="MF_00844"/>
    </source>
</evidence>
<evidence type="ECO:0000256" key="2">
    <source>
        <dbReference type="ARBA" id="ARBA00022730"/>
    </source>
</evidence>
<dbReference type="KEGG" id="bco:Bcell_2560"/>
<dbReference type="AlphaFoldDB" id="E6TTP8"/>
<accession>E6TTP8</accession>
<dbReference type="GO" id="GO:0072344">
    <property type="term" value="P:rescue of stalled ribosome"/>
    <property type="evidence" value="ECO:0007669"/>
    <property type="project" value="UniProtKB-UniRule"/>
</dbReference>
<reference evidence="7 8" key="1">
    <citation type="submission" date="2010-12" db="EMBL/GenBank/DDBJ databases">
        <title>Complete sequence of Bacillus cellulosilyticus DSM 2522.</title>
        <authorList>
            <consortium name="US DOE Joint Genome Institute"/>
            <person name="Lucas S."/>
            <person name="Copeland A."/>
            <person name="Lapidus A."/>
            <person name="Cheng J.-F."/>
            <person name="Bruce D."/>
            <person name="Goodwin L."/>
            <person name="Pitluck S."/>
            <person name="Chertkov O."/>
            <person name="Detter J.C."/>
            <person name="Han C."/>
            <person name="Tapia R."/>
            <person name="Land M."/>
            <person name="Hauser L."/>
            <person name="Jeffries C."/>
            <person name="Kyrpides N."/>
            <person name="Ivanova N."/>
            <person name="Mikhailova N."/>
            <person name="Brumm P."/>
            <person name="Mead D."/>
            <person name="Woyke T."/>
        </authorList>
    </citation>
    <scope>NUCLEOTIDE SEQUENCE [LARGE SCALE GENOMIC DNA]</scope>
    <source>
        <strain evidence="8">ATCC 21833 / DSM 2522 / FERM P-1141 / JCM 9156 / N-4</strain>
    </source>
</reference>
<organism evidence="7 8">
    <name type="scientific">Evansella cellulosilytica (strain ATCC 21833 / DSM 2522 / FERM P-1141 / JCM 9156 / N-4)</name>
    <name type="common">Bacillus cellulosilyticus</name>
    <dbReference type="NCBI Taxonomy" id="649639"/>
    <lineage>
        <taxon>Bacteria</taxon>
        <taxon>Bacillati</taxon>
        <taxon>Bacillota</taxon>
        <taxon>Bacilli</taxon>
        <taxon>Bacillales</taxon>
        <taxon>Bacillaceae</taxon>
        <taxon>Evansella</taxon>
    </lineage>
</organism>
<comment type="similarity">
    <text evidence="5">Belongs to the NEMF family.</text>
</comment>
<keyword evidence="8" id="KW-1185">Reference proteome</keyword>